<comment type="similarity">
    <text evidence="2">Belongs to the CDP-alcohol phosphatidyltransferase class-I family.</text>
</comment>
<keyword evidence="5 11" id="KW-0812">Transmembrane</keyword>
<keyword evidence="8 11" id="KW-0472">Membrane</keyword>
<dbReference type="NCBIfam" id="TIGR00560">
    <property type="entry name" value="pgsA"/>
    <property type="match status" value="1"/>
</dbReference>
<dbReference type="GO" id="GO:0046474">
    <property type="term" value="P:glycerophospholipid biosynthetic process"/>
    <property type="evidence" value="ECO:0007669"/>
    <property type="project" value="TreeGrafter"/>
</dbReference>
<dbReference type="AlphaFoldDB" id="A0A3B0RE89"/>
<dbReference type="InterPro" id="IPR004570">
    <property type="entry name" value="Phosphatidylglycerol_P_synth"/>
</dbReference>
<feature type="transmembrane region" description="Helical" evidence="11">
    <location>
        <begin position="7"/>
        <end position="25"/>
    </location>
</feature>
<protein>
    <submittedName>
        <fullName evidence="12">CDP-diacylglycerol--glycerol-3-phosphate 3-phosphatidyltransferase</fullName>
        <ecNumber evidence="12">2.7.8.5</ecNumber>
    </submittedName>
</protein>
<sequence length="183" mass="20201">MYNLANLLTFSRILMIPLIVGSFYLEGDKANWIGFTIFSLAGITDFLDGYVARRYNMTSALGKFMDPIADKLLIAAALLMMVAFQRIEGLAVIAAVIILCREFVVSGLREFLADLKVSVPVSYLAKWKTTLQIFALGFLLVGDAAPDAIDAVLIGNICLWVAAILTLYTGYDYLKSGLRHMME</sequence>
<dbReference type="PANTHER" id="PTHR14269">
    <property type="entry name" value="CDP-DIACYLGLYCEROL--GLYCEROL-3-PHOSPHATE 3-PHOSPHATIDYLTRANSFERASE-RELATED"/>
    <property type="match status" value="1"/>
</dbReference>
<dbReference type="EMBL" id="UOED01000053">
    <property type="protein sequence ID" value="VAV89987.1"/>
    <property type="molecule type" value="Genomic_DNA"/>
</dbReference>
<proteinExistence type="inferred from homology"/>
<accession>A0A3B0RE89</accession>
<keyword evidence="3" id="KW-0444">Lipid biosynthesis</keyword>
<feature type="transmembrane region" description="Helical" evidence="11">
    <location>
        <begin position="31"/>
        <end position="52"/>
    </location>
</feature>
<keyword evidence="10" id="KW-1208">Phospholipid metabolism</keyword>
<dbReference type="InterPro" id="IPR000462">
    <property type="entry name" value="CDP-OH_P_trans"/>
</dbReference>
<dbReference type="Pfam" id="PF01066">
    <property type="entry name" value="CDP-OH_P_transf"/>
    <property type="match status" value="1"/>
</dbReference>
<feature type="transmembrane region" description="Helical" evidence="11">
    <location>
        <begin position="151"/>
        <end position="174"/>
    </location>
</feature>
<dbReference type="PANTHER" id="PTHR14269:SF62">
    <property type="entry name" value="CDP-DIACYLGLYCEROL--GLYCEROL-3-PHOSPHATE 3-PHOSPHATIDYLTRANSFERASE 1, CHLOROPLASTIC"/>
    <property type="match status" value="1"/>
</dbReference>
<evidence type="ECO:0000256" key="4">
    <source>
        <dbReference type="ARBA" id="ARBA00022679"/>
    </source>
</evidence>
<evidence type="ECO:0000256" key="7">
    <source>
        <dbReference type="ARBA" id="ARBA00023098"/>
    </source>
</evidence>
<evidence type="ECO:0000256" key="1">
    <source>
        <dbReference type="ARBA" id="ARBA00004141"/>
    </source>
</evidence>
<comment type="subcellular location">
    <subcellularLocation>
        <location evidence="1">Membrane</location>
        <topology evidence="1">Multi-pass membrane protein</topology>
    </subcellularLocation>
</comment>
<keyword evidence="7" id="KW-0443">Lipid metabolism</keyword>
<evidence type="ECO:0000256" key="2">
    <source>
        <dbReference type="ARBA" id="ARBA00010441"/>
    </source>
</evidence>
<feature type="transmembrane region" description="Helical" evidence="11">
    <location>
        <begin position="64"/>
        <end position="84"/>
    </location>
</feature>
<evidence type="ECO:0000256" key="3">
    <source>
        <dbReference type="ARBA" id="ARBA00022516"/>
    </source>
</evidence>
<evidence type="ECO:0000256" key="11">
    <source>
        <dbReference type="SAM" id="Phobius"/>
    </source>
</evidence>
<keyword evidence="4 12" id="KW-0808">Transferase</keyword>
<name>A0A3B0RE89_9ZZZZ</name>
<dbReference type="InterPro" id="IPR043130">
    <property type="entry name" value="CDP-OH_PTrfase_TM_dom"/>
</dbReference>
<organism evidence="12">
    <name type="scientific">hydrothermal vent metagenome</name>
    <dbReference type="NCBI Taxonomy" id="652676"/>
    <lineage>
        <taxon>unclassified sequences</taxon>
        <taxon>metagenomes</taxon>
        <taxon>ecological metagenomes</taxon>
    </lineage>
</organism>
<evidence type="ECO:0000256" key="8">
    <source>
        <dbReference type="ARBA" id="ARBA00023136"/>
    </source>
</evidence>
<dbReference type="PIRSF" id="PIRSF000847">
    <property type="entry name" value="Phos_ph_gly_syn"/>
    <property type="match status" value="1"/>
</dbReference>
<dbReference type="GO" id="GO:0008444">
    <property type="term" value="F:CDP-diacylglycerol-glycerol-3-phosphate 3-phosphatidyltransferase activity"/>
    <property type="evidence" value="ECO:0007669"/>
    <property type="project" value="UniProtKB-EC"/>
</dbReference>
<dbReference type="InterPro" id="IPR050324">
    <property type="entry name" value="CDP-alcohol_PTase-I"/>
</dbReference>
<evidence type="ECO:0000313" key="12">
    <source>
        <dbReference type="EMBL" id="VAV89987.1"/>
    </source>
</evidence>
<evidence type="ECO:0000256" key="6">
    <source>
        <dbReference type="ARBA" id="ARBA00022989"/>
    </source>
</evidence>
<dbReference type="InterPro" id="IPR048254">
    <property type="entry name" value="CDP_ALCOHOL_P_TRANSF_CS"/>
</dbReference>
<gene>
    <name evidence="12" type="ORF">MNBD_ALPHA02-255</name>
</gene>
<dbReference type="GO" id="GO:0016020">
    <property type="term" value="C:membrane"/>
    <property type="evidence" value="ECO:0007669"/>
    <property type="project" value="UniProtKB-SubCell"/>
</dbReference>
<dbReference type="EC" id="2.7.8.5" evidence="12"/>
<reference evidence="12" key="1">
    <citation type="submission" date="2018-06" db="EMBL/GenBank/DDBJ databases">
        <authorList>
            <person name="Zhirakovskaya E."/>
        </authorList>
    </citation>
    <scope>NUCLEOTIDE SEQUENCE</scope>
</reference>
<evidence type="ECO:0000256" key="9">
    <source>
        <dbReference type="ARBA" id="ARBA00023209"/>
    </source>
</evidence>
<evidence type="ECO:0000256" key="5">
    <source>
        <dbReference type="ARBA" id="ARBA00022692"/>
    </source>
</evidence>
<evidence type="ECO:0000256" key="10">
    <source>
        <dbReference type="ARBA" id="ARBA00023264"/>
    </source>
</evidence>
<dbReference type="Gene3D" id="1.20.120.1760">
    <property type="match status" value="1"/>
</dbReference>
<keyword evidence="9" id="KW-0594">Phospholipid biosynthesis</keyword>
<keyword evidence="6 11" id="KW-1133">Transmembrane helix</keyword>
<dbReference type="PROSITE" id="PS00379">
    <property type="entry name" value="CDP_ALCOHOL_P_TRANSF"/>
    <property type="match status" value="1"/>
</dbReference>